<dbReference type="GO" id="GO:0005886">
    <property type="term" value="C:plasma membrane"/>
    <property type="evidence" value="ECO:0007669"/>
    <property type="project" value="UniProtKB-SubCell"/>
</dbReference>
<evidence type="ECO:0000256" key="1">
    <source>
        <dbReference type="ARBA" id="ARBA00004651"/>
    </source>
</evidence>
<evidence type="ECO:0000256" key="2">
    <source>
        <dbReference type="ARBA" id="ARBA00009142"/>
    </source>
</evidence>
<evidence type="ECO:0000256" key="3">
    <source>
        <dbReference type="ARBA" id="ARBA00022448"/>
    </source>
</evidence>
<dbReference type="InterPro" id="IPR002781">
    <property type="entry name" value="TM_pro_TauE-like"/>
</dbReference>
<dbReference type="PANTHER" id="PTHR30269:SF37">
    <property type="entry name" value="MEMBRANE TRANSPORTER PROTEIN"/>
    <property type="match status" value="1"/>
</dbReference>
<dbReference type="AlphaFoldDB" id="A0A2W5FEX1"/>
<evidence type="ECO:0000256" key="7">
    <source>
        <dbReference type="ARBA" id="ARBA00023136"/>
    </source>
</evidence>
<dbReference type="InterPro" id="IPR052017">
    <property type="entry name" value="TSUP"/>
</dbReference>
<comment type="caution">
    <text evidence="9">The sequence shown here is derived from an EMBL/GenBank/DDBJ whole genome shotgun (WGS) entry which is preliminary data.</text>
</comment>
<reference evidence="9 10" key="1">
    <citation type="submission" date="2017-08" db="EMBL/GenBank/DDBJ databases">
        <title>Infants hospitalized years apart are colonized by the same room-sourced microbial strains.</title>
        <authorList>
            <person name="Brooks B."/>
            <person name="Olm M.R."/>
            <person name="Firek B.A."/>
            <person name="Baker R."/>
            <person name="Thomas B.C."/>
            <person name="Morowitz M.J."/>
            <person name="Banfield J.F."/>
        </authorList>
    </citation>
    <scope>NUCLEOTIDE SEQUENCE [LARGE SCALE GENOMIC DNA]</scope>
    <source>
        <strain evidence="9">S2_009_000_R2_73</strain>
    </source>
</reference>
<evidence type="ECO:0000256" key="5">
    <source>
        <dbReference type="ARBA" id="ARBA00022692"/>
    </source>
</evidence>
<evidence type="ECO:0000256" key="8">
    <source>
        <dbReference type="RuleBase" id="RU363041"/>
    </source>
</evidence>
<dbReference type="PANTHER" id="PTHR30269">
    <property type="entry name" value="TRANSMEMBRANE PROTEIN YFCA"/>
    <property type="match status" value="1"/>
</dbReference>
<keyword evidence="6 8" id="KW-1133">Transmembrane helix</keyword>
<feature type="transmembrane region" description="Helical" evidence="8">
    <location>
        <begin position="141"/>
        <end position="161"/>
    </location>
</feature>
<comment type="subcellular location">
    <subcellularLocation>
        <location evidence="1 8">Cell membrane</location>
        <topology evidence="1 8">Multi-pass membrane protein</topology>
    </subcellularLocation>
</comment>
<dbReference type="Pfam" id="PF01925">
    <property type="entry name" value="TauE"/>
    <property type="match status" value="1"/>
</dbReference>
<proteinExistence type="inferred from homology"/>
<protein>
    <recommendedName>
        <fullName evidence="8">Probable membrane transporter protein</fullName>
    </recommendedName>
</protein>
<feature type="transmembrane region" description="Helical" evidence="8">
    <location>
        <begin position="173"/>
        <end position="192"/>
    </location>
</feature>
<comment type="similarity">
    <text evidence="2 8">Belongs to the 4-toluene sulfonate uptake permease (TSUP) (TC 2.A.102) family.</text>
</comment>
<evidence type="ECO:0000313" key="10">
    <source>
        <dbReference type="Proteomes" id="UP000249769"/>
    </source>
</evidence>
<feature type="transmembrane region" description="Helical" evidence="8">
    <location>
        <begin position="12"/>
        <end position="35"/>
    </location>
</feature>
<evidence type="ECO:0000313" key="9">
    <source>
        <dbReference type="EMBL" id="PZP53918.1"/>
    </source>
</evidence>
<sequence>MYLSLFNSPLELGVTVLAVVLVGLSKGGLGGMSLLGVPLMALVMSPVTAAAILLPILVVMDMVGVAAWRNWVDWRIMRQLLPAAVVGIGLGWMTAEITSDAVVRLIVGLVSAVFVLRVVLSRGVRVMAAKERPMAGRFWSLLAGYTSFVAHAGAPPLQVYLLPLRMDPKVFTGTNVMFFAITNVLKLVPYAALGGFGAQNLGRAALMVPLAIVSTWLGAWTVRHMRASIFYPLTYVSVALVAVKLIWDGVTGL</sequence>
<accession>A0A2W5FEX1</accession>
<feature type="transmembrane region" description="Helical" evidence="8">
    <location>
        <begin position="80"/>
        <end position="95"/>
    </location>
</feature>
<keyword evidence="5 8" id="KW-0812">Transmembrane</keyword>
<name>A0A2W5FEX1_9HYPH</name>
<feature type="transmembrane region" description="Helical" evidence="8">
    <location>
        <begin position="229"/>
        <end position="247"/>
    </location>
</feature>
<dbReference type="Proteomes" id="UP000249769">
    <property type="component" value="Unassembled WGS sequence"/>
</dbReference>
<keyword evidence="4 8" id="KW-1003">Cell membrane</keyword>
<feature type="transmembrane region" description="Helical" evidence="8">
    <location>
        <begin position="101"/>
        <end position="120"/>
    </location>
</feature>
<evidence type="ECO:0000256" key="6">
    <source>
        <dbReference type="ARBA" id="ARBA00022989"/>
    </source>
</evidence>
<feature type="transmembrane region" description="Helical" evidence="8">
    <location>
        <begin position="47"/>
        <end position="68"/>
    </location>
</feature>
<keyword evidence="7 8" id="KW-0472">Membrane</keyword>
<keyword evidence="3" id="KW-0813">Transport</keyword>
<dbReference type="EMBL" id="QFOL01000007">
    <property type="protein sequence ID" value="PZP53918.1"/>
    <property type="molecule type" value="Genomic_DNA"/>
</dbReference>
<evidence type="ECO:0000256" key="4">
    <source>
        <dbReference type="ARBA" id="ARBA00022475"/>
    </source>
</evidence>
<organism evidence="9 10">
    <name type="scientific">Agrobacterium fabrum</name>
    <dbReference type="NCBI Taxonomy" id="1176649"/>
    <lineage>
        <taxon>Bacteria</taxon>
        <taxon>Pseudomonadati</taxon>
        <taxon>Pseudomonadota</taxon>
        <taxon>Alphaproteobacteria</taxon>
        <taxon>Hyphomicrobiales</taxon>
        <taxon>Rhizobiaceae</taxon>
        <taxon>Rhizobium/Agrobacterium group</taxon>
        <taxon>Agrobacterium</taxon>
        <taxon>Agrobacterium tumefaciens complex</taxon>
    </lineage>
</organism>
<gene>
    <name evidence="9" type="ORF">DI595_01895</name>
</gene>